<name>A0AAF3E989_9BILA</name>
<dbReference type="SUPFAM" id="SSF48726">
    <property type="entry name" value="Immunoglobulin"/>
    <property type="match status" value="1"/>
</dbReference>
<dbReference type="Proteomes" id="UP000887575">
    <property type="component" value="Unassembled WGS sequence"/>
</dbReference>
<feature type="transmembrane region" description="Helical" evidence="4">
    <location>
        <begin position="20"/>
        <end position="40"/>
    </location>
</feature>
<dbReference type="AlphaFoldDB" id="A0AAF3E989"/>
<dbReference type="SUPFAM" id="SSF52058">
    <property type="entry name" value="L domain-like"/>
    <property type="match status" value="1"/>
</dbReference>
<evidence type="ECO:0000256" key="4">
    <source>
        <dbReference type="SAM" id="Phobius"/>
    </source>
</evidence>
<proteinExistence type="predicted"/>
<protein>
    <submittedName>
        <fullName evidence="6">Ig-like domain-containing protein</fullName>
    </submittedName>
</protein>
<keyword evidence="4" id="KW-0812">Transmembrane</keyword>
<keyword evidence="1" id="KW-0433">Leucine-rich repeat</keyword>
<sequence>MESCRRSSKKSRESGLSGFLTNLSFSSIILSIALLASTFVETEANVLIDRSSENELPLGNSTCPQILRCICLNGDPSHLSCRYITHNEIREISDFYPSLKSLEIDRWQESTLNLTIFSTLKALVDLTIKNSEIDKVSPITQRWKSLKRLKLSGTRILEHEVLCNLSTSIANLNLLDVSRAGLTEISTCLAKVKIDVLKMANNRISKIGALPQALLVLDASNNQLTQLSLPQSLQRIDFSGNPMHKIDSQIFSKLRFINMSNTNFPSLPMLQAPLLNEFYLDNNRLIHADLSRWETPQLRVLSLSKSPLLQLVYGKLPKAVRKFVLTETKLSEMPREFFTSGNLTTLNVSSTEWNCDQCSFKWATPVRKMIDQKICPQIVESKSNCNLGCDQSEEKVFKVRYGEHVVLKCGCHSWPEGKVEWYLYRPRTLLGSFDPKSNRVQQPRINETIQQLQGKYRVLPNGLLISAVDRSMLERYVCVVRNELGVTHQIVKLRMNYHHWYSLDVLDSIFWGSLITSFLVCLLSFILNVIWILSRKSILWWIKRAERLSRVRKMVEAMEKYRSRQMEALHETYTKRVQNVRDNYHYQVEQLRQSYASQAVKFRDFRDAKMENVTSHLESIRDNYNQQMQRVREYGSRRAEQLWESYERQMNRMKMFSLQQRLKVMRQYKVKQRYVNKLLESFQDSSNPEAIRKHEEEVRRALEVLKESNLDPSLEEVPSKEKKKKNNGEGKPLSRTSSYYSLPEFVLDEDGELRPSTITALDFSNREEFNPRNSEIKKNINKKKG</sequence>
<evidence type="ECO:0000313" key="6">
    <source>
        <dbReference type="WBParaSite" id="MBELARI_LOCUS10488"/>
    </source>
</evidence>
<keyword evidence="5" id="KW-1185">Reference proteome</keyword>
<dbReference type="InterPro" id="IPR013783">
    <property type="entry name" value="Ig-like_fold"/>
</dbReference>
<dbReference type="PANTHER" id="PTHR24366">
    <property type="entry name" value="IG(IMMUNOGLOBULIN) AND LRR(LEUCINE RICH REPEAT) DOMAINS"/>
    <property type="match status" value="1"/>
</dbReference>
<feature type="transmembrane region" description="Helical" evidence="4">
    <location>
        <begin position="509"/>
        <end position="534"/>
    </location>
</feature>
<evidence type="ECO:0000256" key="1">
    <source>
        <dbReference type="ARBA" id="ARBA00022614"/>
    </source>
</evidence>
<keyword evidence="4" id="KW-1133">Transmembrane helix</keyword>
<dbReference type="InterPro" id="IPR032675">
    <property type="entry name" value="LRR_dom_sf"/>
</dbReference>
<dbReference type="PANTHER" id="PTHR24366:SF96">
    <property type="entry name" value="LEUCINE RICH REPEAT CONTAINING 53"/>
    <property type="match status" value="1"/>
</dbReference>
<keyword evidence="4" id="KW-0472">Membrane</keyword>
<dbReference type="WBParaSite" id="MBELARI_LOCUS10488">
    <property type="protein sequence ID" value="MBELARI_LOCUS10488"/>
    <property type="gene ID" value="MBELARI_LOCUS10488"/>
</dbReference>
<reference evidence="6" key="1">
    <citation type="submission" date="2024-02" db="UniProtKB">
        <authorList>
            <consortium name="WormBaseParasite"/>
        </authorList>
    </citation>
    <scope>IDENTIFICATION</scope>
</reference>
<accession>A0AAF3E989</accession>
<dbReference type="InterPro" id="IPR036179">
    <property type="entry name" value="Ig-like_dom_sf"/>
</dbReference>
<evidence type="ECO:0000313" key="5">
    <source>
        <dbReference type="Proteomes" id="UP000887575"/>
    </source>
</evidence>
<organism evidence="5 6">
    <name type="scientific">Mesorhabditis belari</name>
    <dbReference type="NCBI Taxonomy" id="2138241"/>
    <lineage>
        <taxon>Eukaryota</taxon>
        <taxon>Metazoa</taxon>
        <taxon>Ecdysozoa</taxon>
        <taxon>Nematoda</taxon>
        <taxon>Chromadorea</taxon>
        <taxon>Rhabditida</taxon>
        <taxon>Rhabditina</taxon>
        <taxon>Rhabditomorpha</taxon>
        <taxon>Rhabditoidea</taxon>
        <taxon>Rhabditidae</taxon>
        <taxon>Mesorhabditinae</taxon>
        <taxon>Mesorhabditis</taxon>
    </lineage>
</organism>
<feature type="region of interest" description="Disordered" evidence="3">
    <location>
        <begin position="710"/>
        <end position="736"/>
    </location>
</feature>
<keyword evidence="2" id="KW-0677">Repeat</keyword>
<evidence type="ECO:0000256" key="2">
    <source>
        <dbReference type="ARBA" id="ARBA00022737"/>
    </source>
</evidence>
<evidence type="ECO:0000256" key="3">
    <source>
        <dbReference type="SAM" id="MobiDB-lite"/>
    </source>
</evidence>
<dbReference type="Gene3D" id="2.60.40.10">
    <property type="entry name" value="Immunoglobulins"/>
    <property type="match status" value="1"/>
</dbReference>
<dbReference type="Gene3D" id="3.80.10.10">
    <property type="entry name" value="Ribonuclease Inhibitor"/>
    <property type="match status" value="2"/>
</dbReference>